<gene>
    <name evidence="2" type="ORF">NAES01612_LOCUS10985</name>
</gene>
<dbReference type="EMBL" id="HBKR01016614">
    <property type="protein sequence ID" value="CAE2304701.1"/>
    <property type="molecule type" value="Transcribed_RNA"/>
</dbReference>
<proteinExistence type="predicted"/>
<name>A0A7S4NR43_9EUKA</name>
<dbReference type="AlphaFoldDB" id="A0A7S4NR43"/>
<evidence type="ECO:0000313" key="2">
    <source>
        <dbReference type="EMBL" id="CAE2304701.1"/>
    </source>
</evidence>
<sequence length="162" mass="17684">MAALNLPLFLFALFFLVAPSTSSNHWPLRHCSDPETCLSALQTCLDQWEGTGTDPCVLFRRCPPGYEYMQDVALDQEICLRLDLGVEDALGASLPDALSPWLDLESCITENSATSAFSRTAPRTLAADAGALAPNVFGGSCFDPYQETLMFMLSNMHLRTAT</sequence>
<feature type="chain" id="PRO_5030640817" evidence="1">
    <location>
        <begin position="23"/>
        <end position="162"/>
    </location>
</feature>
<organism evidence="2">
    <name type="scientific">Paramoeba aestuarina</name>
    <dbReference type="NCBI Taxonomy" id="180227"/>
    <lineage>
        <taxon>Eukaryota</taxon>
        <taxon>Amoebozoa</taxon>
        <taxon>Discosea</taxon>
        <taxon>Flabellinia</taxon>
        <taxon>Dactylopodida</taxon>
        <taxon>Paramoebidae</taxon>
        <taxon>Paramoeba</taxon>
    </lineage>
</organism>
<protein>
    <submittedName>
        <fullName evidence="2">Uncharacterized protein</fullName>
    </submittedName>
</protein>
<keyword evidence="1" id="KW-0732">Signal</keyword>
<feature type="signal peptide" evidence="1">
    <location>
        <begin position="1"/>
        <end position="22"/>
    </location>
</feature>
<evidence type="ECO:0000256" key="1">
    <source>
        <dbReference type="SAM" id="SignalP"/>
    </source>
</evidence>
<reference evidence="2" key="1">
    <citation type="submission" date="2021-01" db="EMBL/GenBank/DDBJ databases">
        <authorList>
            <person name="Corre E."/>
            <person name="Pelletier E."/>
            <person name="Niang G."/>
            <person name="Scheremetjew M."/>
            <person name="Finn R."/>
            <person name="Kale V."/>
            <person name="Holt S."/>
            <person name="Cochrane G."/>
            <person name="Meng A."/>
            <person name="Brown T."/>
            <person name="Cohen L."/>
        </authorList>
    </citation>
    <scope>NUCLEOTIDE SEQUENCE</scope>
    <source>
        <strain evidence="2">SoJaBio B1-5/56/2</strain>
    </source>
</reference>
<accession>A0A7S4NR43</accession>